<accession>A0A8J2QT48</accession>
<sequence length="97" mass="11104">MRHHAASINSWSPGLGRVECDNKVTWSGVREYGSYGQTEYCYSLYGNVRGSYEDVMTPGQEEVICLPSQRASSILKFREPKIVYTDIGSLLKFIYRR</sequence>
<name>A0A8J2QT48_9NEOP</name>
<organism evidence="1 2">
    <name type="scientific">Danaus chrysippus</name>
    <name type="common">African queen</name>
    <dbReference type="NCBI Taxonomy" id="151541"/>
    <lineage>
        <taxon>Eukaryota</taxon>
        <taxon>Metazoa</taxon>
        <taxon>Ecdysozoa</taxon>
        <taxon>Arthropoda</taxon>
        <taxon>Hexapoda</taxon>
        <taxon>Insecta</taxon>
        <taxon>Pterygota</taxon>
        <taxon>Neoptera</taxon>
        <taxon>Endopterygota</taxon>
        <taxon>Lepidoptera</taxon>
        <taxon>Glossata</taxon>
        <taxon>Ditrysia</taxon>
        <taxon>Papilionoidea</taxon>
        <taxon>Nymphalidae</taxon>
        <taxon>Danainae</taxon>
        <taxon>Danaini</taxon>
        <taxon>Danaina</taxon>
        <taxon>Danaus</taxon>
        <taxon>Anosia</taxon>
    </lineage>
</organism>
<reference evidence="1" key="1">
    <citation type="submission" date="2021-09" db="EMBL/GenBank/DDBJ databases">
        <authorList>
            <person name="Martin H S."/>
        </authorList>
    </citation>
    <scope>NUCLEOTIDE SEQUENCE</scope>
</reference>
<keyword evidence="2" id="KW-1185">Reference proteome</keyword>
<dbReference type="Proteomes" id="UP000789524">
    <property type="component" value="Unassembled WGS sequence"/>
</dbReference>
<dbReference type="AlphaFoldDB" id="A0A8J2QT48"/>
<comment type="caution">
    <text evidence="1">The sequence shown here is derived from an EMBL/GenBank/DDBJ whole genome shotgun (WGS) entry which is preliminary data.</text>
</comment>
<protein>
    <submittedName>
        <fullName evidence="1">(African queen) hypothetical protein</fullName>
    </submittedName>
</protein>
<gene>
    <name evidence="1" type="ORF">DCHRY22_LOCUS8608</name>
</gene>
<proteinExistence type="predicted"/>
<evidence type="ECO:0000313" key="2">
    <source>
        <dbReference type="Proteomes" id="UP000789524"/>
    </source>
</evidence>
<evidence type="ECO:0000313" key="1">
    <source>
        <dbReference type="EMBL" id="CAG9568774.1"/>
    </source>
</evidence>
<dbReference type="EMBL" id="CAKASE010000061">
    <property type="protein sequence ID" value="CAG9568774.1"/>
    <property type="molecule type" value="Genomic_DNA"/>
</dbReference>